<evidence type="ECO:0000256" key="1">
    <source>
        <dbReference type="ARBA" id="ARBA00023235"/>
    </source>
</evidence>
<dbReference type="AlphaFoldDB" id="L0F5K1"/>
<feature type="active site" description="Proton donor/acceptor" evidence="3">
    <location>
        <position position="147"/>
    </location>
</feature>
<feature type="active site" description="Proton donor/acceptor" evidence="3">
    <location>
        <position position="244"/>
    </location>
</feature>
<dbReference type="InterPro" id="IPR026040">
    <property type="entry name" value="HyI-like"/>
</dbReference>
<reference evidence="6" key="1">
    <citation type="submission" date="2012-02" db="EMBL/GenBank/DDBJ databases">
        <title>Complete sequence of Desulfitobacterium dichloroeliminans LMG P-21439.</title>
        <authorList>
            <person name="Lucas S."/>
            <person name="Han J."/>
            <person name="Lapidus A."/>
            <person name="Cheng J.-F."/>
            <person name="Goodwin L."/>
            <person name="Pitluck S."/>
            <person name="Peters L."/>
            <person name="Ovchinnikova G."/>
            <person name="Teshima H."/>
            <person name="Detter J.C."/>
            <person name="Han C."/>
            <person name="Tapia R."/>
            <person name="Land M."/>
            <person name="Hauser L."/>
            <person name="Kyrpides N."/>
            <person name="Ivanova N."/>
            <person name="Pagani I."/>
            <person name="Kruse T."/>
            <person name="de Vos W.M."/>
            <person name="Boon N."/>
            <person name="Smidt H."/>
            <person name="Woyke T."/>
        </authorList>
    </citation>
    <scope>NUCLEOTIDE SEQUENCE [LARGE SCALE GENOMIC DNA]</scope>
    <source>
        <strain evidence="6">LMG P-21439 / DCA1</strain>
    </source>
</reference>
<dbReference type="EMBL" id="CP003344">
    <property type="protein sequence ID" value="AGA68457.1"/>
    <property type="molecule type" value="Genomic_DNA"/>
</dbReference>
<dbReference type="PANTHER" id="PTHR43489">
    <property type="entry name" value="ISOMERASE"/>
    <property type="match status" value="1"/>
</dbReference>
<dbReference type="NCBIfam" id="TIGR03234">
    <property type="entry name" value="OH-pyruv-isom"/>
    <property type="match status" value="1"/>
</dbReference>
<feature type="domain" description="Xylose isomerase-like TIM barrel" evidence="4">
    <location>
        <begin position="25"/>
        <end position="260"/>
    </location>
</feature>
<dbReference type="Pfam" id="PF01261">
    <property type="entry name" value="AP_endonuc_2"/>
    <property type="match status" value="1"/>
</dbReference>
<protein>
    <submittedName>
        <fullName evidence="5">Hydroxypyruvate isomerase</fullName>
    </submittedName>
</protein>
<dbReference type="FunFam" id="3.20.20.150:FF:000007">
    <property type="entry name" value="Hydroxypyruvate isomerase"/>
    <property type="match status" value="1"/>
</dbReference>
<dbReference type="HOGENOM" id="CLU_050006_1_2_9"/>
<comment type="similarity">
    <text evidence="2">Belongs to the hyi family.</text>
</comment>
<organism evidence="5 6">
    <name type="scientific">Desulfitobacterium dichloroeliminans (strain LMG P-21439 / DCA1)</name>
    <dbReference type="NCBI Taxonomy" id="871963"/>
    <lineage>
        <taxon>Bacteria</taxon>
        <taxon>Bacillati</taxon>
        <taxon>Bacillota</taxon>
        <taxon>Clostridia</taxon>
        <taxon>Eubacteriales</taxon>
        <taxon>Desulfitobacteriaceae</taxon>
        <taxon>Desulfitobacterium</taxon>
    </lineage>
</organism>
<dbReference type="PANTHER" id="PTHR43489:SF6">
    <property type="entry name" value="HYDROXYPYRUVATE ISOMERASE-RELATED"/>
    <property type="match status" value="1"/>
</dbReference>
<evidence type="ECO:0000259" key="4">
    <source>
        <dbReference type="Pfam" id="PF01261"/>
    </source>
</evidence>
<dbReference type="Proteomes" id="UP000010797">
    <property type="component" value="Chromosome"/>
</dbReference>
<dbReference type="InterPro" id="IPR013022">
    <property type="entry name" value="Xyl_isomerase-like_TIM-brl"/>
</dbReference>
<dbReference type="GO" id="GO:0046487">
    <property type="term" value="P:glyoxylate metabolic process"/>
    <property type="evidence" value="ECO:0007669"/>
    <property type="project" value="TreeGrafter"/>
</dbReference>
<dbReference type="Gene3D" id="3.20.20.150">
    <property type="entry name" value="Divalent-metal-dependent TIM barrel enzymes"/>
    <property type="match status" value="1"/>
</dbReference>
<gene>
    <name evidence="5" type="ordered locus">Desdi_0938</name>
</gene>
<dbReference type="SUPFAM" id="SSF51658">
    <property type="entry name" value="Xylose isomerase-like"/>
    <property type="match status" value="1"/>
</dbReference>
<dbReference type="InterPro" id="IPR036237">
    <property type="entry name" value="Xyl_isomerase-like_sf"/>
</dbReference>
<evidence type="ECO:0000313" key="5">
    <source>
        <dbReference type="EMBL" id="AGA68457.1"/>
    </source>
</evidence>
<dbReference type="STRING" id="871963.Desdi_0938"/>
<evidence type="ECO:0000256" key="3">
    <source>
        <dbReference type="PIRSR" id="PIRSR006241-50"/>
    </source>
</evidence>
<proteinExistence type="inferred from homology"/>
<accession>L0F5K1</accession>
<dbReference type="OrthoDB" id="9786584at2"/>
<evidence type="ECO:0000256" key="2">
    <source>
        <dbReference type="PIRNR" id="PIRNR006241"/>
    </source>
</evidence>
<dbReference type="eggNOG" id="COG3622">
    <property type="taxonomic scope" value="Bacteria"/>
</dbReference>
<keyword evidence="5" id="KW-0670">Pyruvate</keyword>
<dbReference type="InterPro" id="IPR017643">
    <property type="entry name" value="Hydroxypyruvate_isomerase"/>
</dbReference>
<sequence>MFVKKENLVANLSFLFTDLPLLDRFKAAKAAGLKRVEFMFPYDYEPTELKGALDVNGLELVLFNLPAGNWDAGERGIALDPSRQEEFRAGVAKAITFAQALQVKQVNCLVGKALPDQSTEVLWSTLIANIRYAAEQLQAAGVKLLVEPLNHLDAPGFFLNTTDDVLNVISASESDNVFLQYDTYHAAREGEDLLQVLRDKLPQIAHIQIADNPGRHQPGTGELDYHTFFKTLEEVGYPFAVAMEYVPQPDTVTSLGWIKDFE</sequence>
<dbReference type="PIRSF" id="PIRSF006241">
    <property type="entry name" value="HyI"/>
    <property type="match status" value="1"/>
</dbReference>
<dbReference type="GO" id="GO:0008903">
    <property type="term" value="F:hydroxypyruvate isomerase activity"/>
    <property type="evidence" value="ECO:0007669"/>
    <property type="project" value="TreeGrafter"/>
</dbReference>
<dbReference type="RefSeq" id="WP_015261457.1">
    <property type="nucleotide sequence ID" value="NC_019903.1"/>
</dbReference>
<dbReference type="KEGG" id="ddl:Desdi_0938"/>
<name>L0F5K1_DESDL</name>
<evidence type="ECO:0000313" key="6">
    <source>
        <dbReference type="Proteomes" id="UP000010797"/>
    </source>
</evidence>
<keyword evidence="1 2" id="KW-0413">Isomerase</keyword>
<keyword evidence="6" id="KW-1185">Reference proteome</keyword>
<dbReference type="InterPro" id="IPR050417">
    <property type="entry name" value="Sugar_Epim/Isomerase"/>
</dbReference>